<evidence type="ECO:0000256" key="2">
    <source>
        <dbReference type="ARBA" id="ARBA00001933"/>
    </source>
</evidence>
<comment type="function">
    <text evidence="9">Phosphorylase is an important allosteric enzyme in carbohydrate metabolism. Enzymes from different sources differ in their regulatory mechanisms and in their natural substrates. However, all known phosphorylases share catalytic and structural properties.</text>
</comment>
<evidence type="ECO:0000256" key="10">
    <source>
        <dbReference type="PIRSR" id="PIRSR000460-1"/>
    </source>
</evidence>
<evidence type="ECO:0000256" key="8">
    <source>
        <dbReference type="ARBA" id="ARBA00023277"/>
    </source>
</evidence>
<dbReference type="PROSITE" id="PS00102">
    <property type="entry name" value="PHOSPHORYLASE"/>
    <property type="match status" value="1"/>
</dbReference>
<gene>
    <name evidence="12" type="ORF">EDC37_10317</name>
</gene>
<reference evidence="12 13" key="1">
    <citation type="submission" date="2019-03" db="EMBL/GenBank/DDBJ databases">
        <title>Genomic Encyclopedia of Type Strains, Phase IV (KMG-IV): sequencing the most valuable type-strain genomes for metagenomic binning, comparative biology and taxonomic classification.</title>
        <authorList>
            <person name="Goeker M."/>
        </authorList>
    </citation>
    <scope>NUCLEOTIDE SEQUENCE [LARGE SCALE GENOMIC DNA]</scope>
    <source>
        <strain evidence="12 13">DSM 20467</strain>
    </source>
</reference>
<keyword evidence="7 10" id="KW-0663">Pyridoxal phosphate</keyword>
<dbReference type="RefSeq" id="WP_132547497.1">
    <property type="nucleotide sequence ID" value="NZ_SMAA01000003.1"/>
</dbReference>
<dbReference type="Proteomes" id="UP000295188">
    <property type="component" value="Unassembled WGS sequence"/>
</dbReference>
<sequence>MLTSKLLEEKNRFEHLFLQTANIMFGRDMEDLTKENLYQALANTIRQYISENWIRTNNYYTEHHEKQIYYFSIEFLLGRLLNCNILNLGIEDICYSAMHDLGIDLNSLFEEEPDAGLGNGGLGRLAACFIDSMASLGIAGHGCSIRYQYGLFEQKIINNNQVELPDNWLKNGFAWEYRKAEKEVSVSFGGNAYMKKMPDNTLKLVYENYTTVSAVPYDVPIVGYHNGVVNTLRLWNAEVSQNFAQNGVLTHQQLQEKVKFQYQLKAITSCLYPDDSSNMGKLLRLTQEYFLVSAGIQSIIRHYKKDFPSLLDFPQKVAVHINDTHPAMAIAELMRILVDVEGLPWEQAWDITVKTMAYTNHTIMPEALETWPIDMFRPHLPRIYLIIEEINRRFLKGVRQRYPGNEDIVHSFSILQDGHVHMARLAIVGSHSVNGVAKIHSDILKNYSMKQFNDYYPHKFNNKTNGITHRRWLMASNPKLTSLIDDLISSDWKTDPEQLIKLLHFTEDASALEKLNKVKQFYKNNLATFIKKKYSISVDPLSIFDIHVKRIHSYKRQIMNILRLMHVYNEFYENPNFDMLPRTYIFGGKAAPSYYIAKETIRLINTVASVINADKKVNKKMKIIFLENYGISLAEKLFPAANVSEQISTAGKEASGTSNMKFMMNGAITLGTLDGANVEIHDAVGDDNCVIFGLNANEVLSYYQNGRYSAWDEYNNNPAIHRVIDQLLTGPFTSNGDFRSLYNYFFGSNDEYFVFKDFDAYCQAHKRIEKKYRDAAAWHKSSLINIAHSGMFSSDRTIKEYADDIWDIHPIKLPLEN</sequence>
<dbReference type="CDD" id="cd04300">
    <property type="entry name" value="GT35_Glycogen_Phosphorylase"/>
    <property type="match status" value="1"/>
</dbReference>
<dbReference type="Gene3D" id="3.40.50.2000">
    <property type="entry name" value="Glycogen Phosphorylase B"/>
    <property type="match status" value="2"/>
</dbReference>
<organism evidence="12 13">
    <name type="scientific">Pectinatus cerevisiiphilus</name>
    <dbReference type="NCBI Taxonomy" id="86956"/>
    <lineage>
        <taxon>Bacteria</taxon>
        <taxon>Bacillati</taxon>
        <taxon>Bacillota</taxon>
        <taxon>Negativicutes</taxon>
        <taxon>Selenomonadales</taxon>
        <taxon>Selenomonadaceae</taxon>
        <taxon>Pectinatus</taxon>
    </lineage>
</organism>
<evidence type="ECO:0000256" key="11">
    <source>
        <dbReference type="RuleBase" id="RU000587"/>
    </source>
</evidence>
<comment type="cofactor">
    <cofactor evidence="2 11">
        <name>pyridoxal 5'-phosphate</name>
        <dbReference type="ChEBI" id="CHEBI:597326"/>
    </cofactor>
</comment>
<comment type="similarity">
    <text evidence="3 11">Belongs to the glycogen phosphorylase family.</text>
</comment>
<comment type="catalytic activity">
    <reaction evidence="1 11">
        <text>[(1-&gt;4)-alpha-D-glucosyl](n) + phosphate = [(1-&gt;4)-alpha-D-glucosyl](n-1) + alpha-D-glucose 1-phosphate</text>
        <dbReference type="Rhea" id="RHEA:41732"/>
        <dbReference type="Rhea" id="RHEA-COMP:9584"/>
        <dbReference type="Rhea" id="RHEA-COMP:9586"/>
        <dbReference type="ChEBI" id="CHEBI:15444"/>
        <dbReference type="ChEBI" id="CHEBI:43474"/>
        <dbReference type="ChEBI" id="CHEBI:58601"/>
        <dbReference type="EC" id="2.4.1.1"/>
    </reaction>
</comment>
<keyword evidence="6 11" id="KW-0808">Transferase</keyword>
<comment type="caution">
    <text evidence="12">The sequence shown here is derived from an EMBL/GenBank/DDBJ whole genome shotgun (WGS) entry which is preliminary data.</text>
</comment>
<dbReference type="PANTHER" id="PTHR11468:SF3">
    <property type="entry name" value="GLYCOGEN PHOSPHORYLASE, LIVER FORM"/>
    <property type="match status" value="1"/>
</dbReference>
<keyword evidence="5 11" id="KW-0328">Glycosyltransferase</keyword>
<dbReference type="GO" id="GO:0030170">
    <property type="term" value="F:pyridoxal phosphate binding"/>
    <property type="evidence" value="ECO:0007669"/>
    <property type="project" value="InterPro"/>
</dbReference>
<evidence type="ECO:0000256" key="6">
    <source>
        <dbReference type="ARBA" id="ARBA00022679"/>
    </source>
</evidence>
<evidence type="ECO:0000256" key="3">
    <source>
        <dbReference type="ARBA" id="ARBA00006047"/>
    </source>
</evidence>
<dbReference type="SUPFAM" id="SSF53756">
    <property type="entry name" value="UDP-Glycosyltransferase/glycogen phosphorylase"/>
    <property type="match status" value="1"/>
</dbReference>
<evidence type="ECO:0000256" key="4">
    <source>
        <dbReference type="ARBA" id="ARBA00022533"/>
    </source>
</evidence>
<dbReference type="InterPro" id="IPR035090">
    <property type="entry name" value="Pyridoxal_P_attach_site"/>
</dbReference>
<dbReference type="InterPro" id="IPR000811">
    <property type="entry name" value="Glyco_trans_35"/>
</dbReference>
<dbReference type="PANTHER" id="PTHR11468">
    <property type="entry name" value="GLYCOGEN PHOSPHORYLASE"/>
    <property type="match status" value="1"/>
</dbReference>
<proteinExistence type="inferred from homology"/>
<name>A0A4R3KCL0_9FIRM</name>
<evidence type="ECO:0000256" key="1">
    <source>
        <dbReference type="ARBA" id="ARBA00001275"/>
    </source>
</evidence>
<dbReference type="InterPro" id="IPR011833">
    <property type="entry name" value="Glycg_phsphrylas"/>
</dbReference>
<dbReference type="EC" id="2.4.1.1" evidence="11"/>
<dbReference type="OrthoDB" id="9760804at2"/>
<dbReference type="EMBL" id="SMAA01000003">
    <property type="protein sequence ID" value="TCS80848.1"/>
    <property type="molecule type" value="Genomic_DNA"/>
</dbReference>
<dbReference type="GO" id="GO:0005980">
    <property type="term" value="P:glycogen catabolic process"/>
    <property type="evidence" value="ECO:0007669"/>
    <property type="project" value="UniProtKB-ARBA"/>
</dbReference>
<accession>A0A4R3KCL0</accession>
<evidence type="ECO:0000256" key="5">
    <source>
        <dbReference type="ARBA" id="ARBA00022676"/>
    </source>
</evidence>
<dbReference type="AlphaFoldDB" id="A0A4R3KCL0"/>
<dbReference type="GO" id="GO:0005737">
    <property type="term" value="C:cytoplasm"/>
    <property type="evidence" value="ECO:0007669"/>
    <property type="project" value="TreeGrafter"/>
</dbReference>
<comment type="function">
    <text evidence="11">Allosteric enzyme that catalyzes the rate-limiting step in glycogen catabolism, the phosphorolytic cleavage of glycogen to produce glucose-1-phosphate, and plays a central role in maintaining cellular and organismal glucose homeostasis.</text>
</comment>
<evidence type="ECO:0000256" key="9">
    <source>
        <dbReference type="ARBA" id="ARBA00025174"/>
    </source>
</evidence>
<dbReference type="PIRSF" id="PIRSF000460">
    <property type="entry name" value="Pprylas_GlgP"/>
    <property type="match status" value="1"/>
</dbReference>
<evidence type="ECO:0000313" key="12">
    <source>
        <dbReference type="EMBL" id="TCS80848.1"/>
    </source>
</evidence>
<dbReference type="GO" id="GO:0008184">
    <property type="term" value="F:glycogen phosphorylase activity"/>
    <property type="evidence" value="ECO:0007669"/>
    <property type="project" value="InterPro"/>
</dbReference>
<evidence type="ECO:0000256" key="7">
    <source>
        <dbReference type="ARBA" id="ARBA00022898"/>
    </source>
</evidence>
<dbReference type="Pfam" id="PF00343">
    <property type="entry name" value="Phosphorylase"/>
    <property type="match status" value="1"/>
</dbReference>
<dbReference type="FunFam" id="3.40.50.2000:FF:000003">
    <property type="entry name" value="Alpha-1,4 glucan phosphorylase"/>
    <property type="match status" value="1"/>
</dbReference>
<feature type="modified residue" description="N6-(pyridoxal phosphate)lysine" evidence="10">
    <location>
        <position position="661"/>
    </location>
</feature>
<keyword evidence="8 11" id="KW-0119">Carbohydrate metabolism</keyword>
<keyword evidence="13" id="KW-1185">Reference proteome</keyword>
<keyword evidence="4" id="KW-0021">Allosteric enzyme</keyword>
<evidence type="ECO:0000313" key="13">
    <source>
        <dbReference type="Proteomes" id="UP000295188"/>
    </source>
</evidence>
<protein>
    <recommendedName>
        <fullName evidence="11">Alpha-1,4 glucan phosphorylase</fullName>
        <ecNumber evidence="11">2.4.1.1</ecNumber>
    </recommendedName>
</protein>
<dbReference type="NCBIfam" id="TIGR02093">
    <property type="entry name" value="P_ylase"/>
    <property type="match status" value="1"/>
</dbReference>
<dbReference type="FunFam" id="3.40.50.2000:FF:000807">
    <property type="entry name" value="Alpha-glucan phosphorylase 2, cytosolic"/>
    <property type="match status" value="1"/>
</dbReference>